<dbReference type="Pfam" id="PF13855">
    <property type="entry name" value="LRR_8"/>
    <property type="match status" value="1"/>
</dbReference>
<dbReference type="InterPro" id="IPR001611">
    <property type="entry name" value="Leu-rich_rpt"/>
</dbReference>
<feature type="non-terminal residue" evidence="2">
    <location>
        <position position="157"/>
    </location>
</feature>
<evidence type="ECO:0008006" key="3">
    <source>
        <dbReference type="Google" id="ProtNLM"/>
    </source>
</evidence>
<dbReference type="SUPFAM" id="SSF52058">
    <property type="entry name" value="L domain-like"/>
    <property type="match status" value="1"/>
</dbReference>
<gene>
    <name evidence="2" type="ORF">g.5254</name>
</gene>
<dbReference type="EMBL" id="GDQN01008109">
    <property type="protein sequence ID" value="JAT82945.1"/>
    <property type="molecule type" value="Transcribed_RNA"/>
</dbReference>
<dbReference type="InterPro" id="IPR032675">
    <property type="entry name" value="LRR_dom_sf"/>
</dbReference>
<dbReference type="OrthoDB" id="1055097at2759"/>
<sequence length="157" mass="17925">MDSKILLLSIISISFVTFTIATTSCDLQDRHDCTYTIVCHYHAGNAWTPECEYEPNVTFIMTESSTDTLNSGFFGATNFDTRVRTFKAVRNNWTNLSSFAFRYYVKTIKMDLSANKIEDIKYEAFKNLAALQSLNLSNNIIQTLNPKSFLISENRNT</sequence>
<reference evidence="2" key="1">
    <citation type="submission" date="2015-09" db="EMBL/GenBank/DDBJ databases">
        <title>De novo assembly of Pectinophora gossypiella (Pink Bollworm) gut transcriptome.</title>
        <authorList>
            <person name="Tassone E.E."/>
        </authorList>
    </citation>
    <scope>NUCLEOTIDE SEQUENCE</scope>
</reference>
<dbReference type="AlphaFoldDB" id="A0A1E1W7L8"/>
<accession>A0A1E1W7L8</accession>
<organism evidence="2">
    <name type="scientific">Pectinophora gossypiella</name>
    <name type="common">Cotton pink bollworm</name>
    <name type="synonym">Depressaria gossypiella</name>
    <dbReference type="NCBI Taxonomy" id="13191"/>
    <lineage>
        <taxon>Eukaryota</taxon>
        <taxon>Metazoa</taxon>
        <taxon>Ecdysozoa</taxon>
        <taxon>Arthropoda</taxon>
        <taxon>Hexapoda</taxon>
        <taxon>Insecta</taxon>
        <taxon>Pterygota</taxon>
        <taxon>Neoptera</taxon>
        <taxon>Endopterygota</taxon>
        <taxon>Lepidoptera</taxon>
        <taxon>Glossata</taxon>
        <taxon>Ditrysia</taxon>
        <taxon>Gelechioidea</taxon>
        <taxon>Gelechiidae</taxon>
        <taxon>Apatetrinae</taxon>
        <taxon>Pectinophora</taxon>
    </lineage>
</organism>
<evidence type="ECO:0000256" key="1">
    <source>
        <dbReference type="SAM" id="SignalP"/>
    </source>
</evidence>
<dbReference type="PROSITE" id="PS51450">
    <property type="entry name" value="LRR"/>
    <property type="match status" value="1"/>
</dbReference>
<dbReference type="Gene3D" id="3.80.10.10">
    <property type="entry name" value="Ribonuclease Inhibitor"/>
    <property type="match status" value="1"/>
</dbReference>
<evidence type="ECO:0000313" key="2">
    <source>
        <dbReference type="EMBL" id="JAT82945.1"/>
    </source>
</evidence>
<feature type="chain" id="PRO_5009115184" description="LRRNT domain-containing protein" evidence="1">
    <location>
        <begin position="22"/>
        <end position="157"/>
    </location>
</feature>
<dbReference type="PROSITE" id="PS51257">
    <property type="entry name" value="PROKAR_LIPOPROTEIN"/>
    <property type="match status" value="1"/>
</dbReference>
<protein>
    <recommendedName>
        <fullName evidence="3">LRRNT domain-containing protein</fullName>
    </recommendedName>
</protein>
<proteinExistence type="predicted"/>
<keyword evidence="1" id="KW-0732">Signal</keyword>
<feature type="signal peptide" evidence="1">
    <location>
        <begin position="1"/>
        <end position="21"/>
    </location>
</feature>
<name>A0A1E1W7L8_PECGO</name>